<organism evidence="4 5">
    <name type="scientific">Meloidogyne floridensis</name>
    <dbReference type="NCBI Taxonomy" id="298350"/>
    <lineage>
        <taxon>Eukaryota</taxon>
        <taxon>Metazoa</taxon>
        <taxon>Ecdysozoa</taxon>
        <taxon>Nematoda</taxon>
        <taxon>Chromadorea</taxon>
        <taxon>Rhabditida</taxon>
        <taxon>Tylenchina</taxon>
        <taxon>Tylenchomorpha</taxon>
        <taxon>Tylenchoidea</taxon>
        <taxon>Meloidogynidae</taxon>
        <taxon>Meloidogyninae</taxon>
        <taxon>Meloidogyne</taxon>
    </lineage>
</organism>
<name>A0A915NEE8_9BILA</name>
<dbReference type="PANTHER" id="PTHR35572">
    <property type="entry name" value="PROTEIN CBG04538-RELATED"/>
    <property type="match status" value="1"/>
</dbReference>
<feature type="region of interest" description="Disordered" evidence="1">
    <location>
        <begin position="763"/>
        <end position="799"/>
    </location>
</feature>
<feature type="compositionally biased region" description="Polar residues" evidence="1">
    <location>
        <begin position="763"/>
        <end position="772"/>
    </location>
</feature>
<dbReference type="PANTHER" id="PTHR35572:SF6">
    <property type="entry name" value="IG-LIKE DOMAIN-CONTAINING PROTEIN"/>
    <property type="match status" value="1"/>
</dbReference>
<feature type="region of interest" description="Disordered" evidence="1">
    <location>
        <begin position="462"/>
        <end position="518"/>
    </location>
</feature>
<feature type="signal peptide" evidence="2">
    <location>
        <begin position="1"/>
        <end position="17"/>
    </location>
</feature>
<feature type="domain" description="Abnormal cell migration protein 18-like fibronectin type I" evidence="3">
    <location>
        <begin position="229"/>
        <end position="287"/>
    </location>
</feature>
<feature type="compositionally biased region" description="Polar residues" evidence="1">
    <location>
        <begin position="486"/>
        <end position="506"/>
    </location>
</feature>
<keyword evidence="4" id="KW-1185">Reference proteome</keyword>
<dbReference type="InterPro" id="IPR055119">
    <property type="entry name" value="Mig18_Fn1"/>
</dbReference>
<evidence type="ECO:0000313" key="5">
    <source>
        <dbReference type="WBParaSite" id="scf7180000417670.g1593"/>
    </source>
</evidence>
<evidence type="ECO:0000259" key="3">
    <source>
        <dbReference type="Pfam" id="PF23003"/>
    </source>
</evidence>
<feature type="compositionally biased region" description="Basic and acidic residues" evidence="1">
    <location>
        <begin position="773"/>
        <end position="783"/>
    </location>
</feature>
<dbReference type="InterPro" id="IPR040282">
    <property type="entry name" value="Mig-18-like"/>
</dbReference>
<dbReference type="Proteomes" id="UP000887560">
    <property type="component" value="Unplaced"/>
</dbReference>
<evidence type="ECO:0000256" key="2">
    <source>
        <dbReference type="SAM" id="SignalP"/>
    </source>
</evidence>
<protein>
    <recommendedName>
        <fullName evidence="3">Abnormal cell migration protein 18-like fibronectin type I domain-containing protein</fullName>
    </recommendedName>
</protein>
<feature type="domain" description="Abnormal cell migration protein 18-like fibronectin type I" evidence="3">
    <location>
        <begin position="76"/>
        <end position="146"/>
    </location>
</feature>
<dbReference type="Pfam" id="PF23003">
    <property type="entry name" value="Fn1_2"/>
    <property type="match status" value="2"/>
</dbReference>
<dbReference type="AlphaFoldDB" id="A0A915NEE8"/>
<dbReference type="WBParaSite" id="scf7180000417670.g1593">
    <property type="protein sequence ID" value="scf7180000417670.g1593"/>
    <property type="gene ID" value="scf7180000417670.g1593"/>
</dbReference>
<feature type="compositionally biased region" description="Basic residues" evidence="1">
    <location>
        <begin position="509"/>
        <end position="518"/>
    </location>
</feature>
<keyword evidence="2" id="KW-0732">Signal</keyword>
<evidence type="ECO:0000313" key="4">
    <source>
        <dbReference type="Proteomes" id="UP000887560"/>
    </source>
</evidence>
<accession>A0A915NEE8</accession>
<feature type="chain" id="PRO_5037564636" description="Abnormal cell migration protein 18-like fibronectin type I domain-containing protein" evidence="2">
    <location>
        <begin position="18"/>
        <end position="818"/>
    </location>
</feature>
<proteinExistence type="predicted"/>
<sequence>MILLSLLLSLFPILTISAPQKHELSSSYRRLGPRYQVLKEFVFSGQKNVRYETRPSQFLDANGNLLNAAKFTGANSGCIDIDGVNHPEGVEYERQNKHFKYRCVNGQEEVSACIGSDRTNNARIPVGQTLDIKGYWHKCMKYPNGSVIYTQASSCSTGSNEYRVGEEILLGNLRVVCGDQGYSVVGCYFYNNGQVQKLNVGEQKQVGKASHFCETKGNTLQYYSKGSGGCVKAGKEYSEGAVYLTNHLRYQCQGGIMDVTGCYINENRDLPIGQDIVEKGMVYRCYRLGPKIAYHEYACGFRGTPSCTPPAIPKTPDQVPALGRGLISPGFGSFSIVETNPAKYLAFLILFNTISFNLCMLNGLDKLNDKGKSILTQTGTSRVTHSKLNPFAKEFIPKHLQIPQDSTKNVEEKNDEIKCQDSSNVGDKACRTWASITEVKKQGYAEAFPSLPTKIEGILLTNNSPSSSHLPRLRQALPRKKETLKEGSSSSKGTNENEWTSVKSSGKTLKNKKAFGGKKKKPTNIYVLEDNTPGNTEELIPKSEVNPIQKEVPLIHSEDESDWERKDDFGMDWGKELKNLKISDKLKCESDSEWDNEDAFGILLTNNSPSSSKSPQLKHDLAHGKKETFNEGNSIHLIHSEDEYDWEHKEDFGMDWGKGLKNLEISEKIKCDSDSEWDNEECIPVNENLKQKAEEEKVTNINDSDLDWKDKADHKLDWKIEKENAVQTKGDIKCDSAKNFGNAWDEECKIKNFVNINSERNRLNNHNAMDNQTENKLKIEEKNKVKKKTKKGVSNDADMDWEQKADLIDQIDWKNKFN</sequence>
<evidence type="ECO:0000256" key="1">
    <source>
        <dbReference type="SAM" id="MobiDB-lite"/>
    </source>
</evidence>
<reference evidence="5" key="1">
    <citation type="submission" date="2022-11" db="UniProtKB">
        <authorList>
            <consortium name="WormBaseParasite"/>
        </authorList>
    </citation>
    <scope>IDENTIFICATION</scope>
</reference>